<evidence type="ECO:0000256" key="17">
    <source>
        <dbReference type="SAM" id="MobiDB-lite"/>
    </source>
</evidence>
<name>A0A8K0G9W6_IGNLU</name>
<comment type="similarity">
    <text evidence="5">Belongs to the RNF10 family.</text>
</comment>
<dbReference type="InterPro" id="IPR017907">
    <property type="entry name" value="Znf_RING_CS"/>
</dbReference>
<evidence type="ECO:0000256" key="14">
    <source>
        <dbReference type="ARBA" id="ARBA00035131"/>
    </source>
</evidence>
<accession>A0A8K0G9W6</accession>
<dbReference type="OrthoDB" id="10064108at2759"/>
<evidence type="ECO:0000256" key="9">
    <source>
        <dbReference type="ARBA" id="ARBA00022723"/>
    </source>
</evidence>
<keyword evidence="20" id="KW-1185">Reference proteome</keyword>
<dbReference type="SMART" id="SM00184">
    <property type="entry name" value="RING"/>
    <property type="match status" value="1"/>
</dbReference>
<comment type="catalytic activity">
    <reaction evidence="1">
        <text>S-ubiquitinyl-[E2 ubiquitin-conjugating enzyme]-L-cysteine + [acceptor protein]-L-lysine = [E2 ubiquitin-conjugating enzyme]-L-cysteine + N(6)-ubiquitinyl-[acceptor protein]-L-lysine.</text>
        <dbReference type="EC" id="2.3.2.27"/>
    </reaction>
</comment>
<evidence type="ECO:0000256" key="1">
    <source>
        <dbReference type="ARBA" id="ARBA00000900"/>
    </source>
</evidence>
<reference evidence="19" key="1">
    <citation type="submission" date="2019-08" db="EMBL/GenBank/DDBJ databases">
        <title>The genome of the North American firefly Photinus pyralis.</title>
        <authorList>
            <consortium name="Photinus pyralis genome working group"/>
            <person name="Fallon T.R."/>
            <person name="Sander Lower S.E."/>
            <person name="Weng J.-K."/>
        </authorList>
    </citation>
    <scope>NUCLEOTIDE SEQUENCE</scope>
    <source>
        <strain evidence="19">TRF0915ILg1</strain>
        <tissue evidence="19">Whole body</tissue>
    </source>
</reference>
<evidence type="ECO:0000256" key="7">
    <source>
        <dbReference type="ARBA" id="ARBA00022490"/>
    </source>
</evidence>
<proteinExistence type="inferred from homology"/>
<evidence type="ECO:0000313" key="19">
    <source>
        <dbReference type="EMBL" id="KAF2894102.1"/>
    </source>
</evidence>
<feature type="compositionally biased region" description="Basic residues" evidence="17">
    <location>
        <begin position="690"/>
        <end position="701"/>
    </location>
</feature>
<dbReference type="GO" id="GO:0008270">
    <property type="term" value="F:zinc ion binding"/>
    <property type="evidence" value="ECO:0007669"/>
    <property type="project" value="UniProtKB-KW"/>
</dbReference>
<feature type="region of interest" description="Disordered" evidence="17">
    <location>
        <begin position="685"/>
        <end position="713"/>
    </location>
</feature>
<evidence type="ECO:0000256" key="8">
    <source>
        <dbReference type="ARBA" id="ARBA00022679"/>
    </source>
</evidence>
<evidence type="ECO:0000256" key="13">
    <source>
        <dbReference type="ARBA" id="ARBA00023242"/>
    </source>
</evidence>
<keyword evidence="12" id="KW-0862">Zinc</keyword>
<dbReference type="PANTHER" id="PTHR12983">
    <property type="entry name" value="RING FINGER 10 FAMILY MEMBER"/>
    <property type="match status" value="1"/>
</dbReference>
<evidence type="ECO:0000256" key="16">
    <source>
        <dbReference type="PROSITE-ProRule" id="PRU00175"/>
    </source>
</evidence>
<evidence type="ECO:0000256" key="4">
    <source>
        <dbReference type="ARBA" id="ARBA00004906"/>
    </source>
</evidence>
<dbReference type="InterPro" id="IPR001841">
    <property type="entry name" value="Znf_RING"/>
</dbReference>
<evidence type="ECO:0000256" key="3">
    <source>
        <dbReference type="ARBA" id="ARBA00004496"/>
    </source>
</evidence>
<keyword evidence="13" id="KW-0539">Nucleus</keyword>
<dbReference type="InterPro" id="IPR027370">
    <property type="entry name" value="Znf-RING_euk"/>
</dbReference>
<keyword evidence="9" id="KW-0479">Metal-binding</keyword>
<dbReference type="EMBL" id="VTPC01007353">
    <property type="protein sequence ID" value="KAF2894102.1"/>
    <property type="molecule type" value="Genomic_DNA"/>
</dbReference>
<dbReference type="PROSITE" id="PS00518">
    <property type="entry name" value="ZF_RING_1"/>
    <property type="match status" value="1"/>
</dbReference>
<keyword evidence="8" id="KW-0808">Transferase</keyword>
<sequence length="713" mass="81331">MEKKGSRSVQPLTKGLGTDSKKSQDVINKPWPRGGRRREPNGGTFPKLETSRKPASQRNKTIDKRPRPRGYYYSGAVGGKEDAGLEIQEAELGSVFVQGSKKQSLNHLLNFHFEPREGQWHSGPVHSKSGHRWTSTLKHKYNKEQYLQANCQFIVQESGDYKQYMNNPDALVNWDLIEQVNIHVLEFPSCPICLYPPVAAKMTRCGHIYCWSCVLHYLALSEKTWHKCPICYEAVHKKDLKSVVAIPHATFNINETITFKLMKRARGSLIAYPVDEQQMTQDDVLFKVSDKNSSNIYSKLLLAGKSEVMSIIERERNELQLQLEEDENYPEKCFIEQALTLLNERKQSLLSDVNTMSMISRSSSSESESVEFEAELLSGDSNRQRCESINSDNFGSEEFNSMIDSTVKAEDLEIPSANAGQMSSKIFYFYQASDGQHIYLHALNIRMLEHTYGSLEFCPKEITGRIIEKETGSMTEDLRKRLRYLQHLPVTCQFEVAEIYLKPPIVTKETIEHFQEQIEIRRKRRQRRAREEKRREKRIAEEENKKMGKFAEANIRLESHHQFPEFQTDVAVRTGPSLEEDNASSQSERSLSPSRTENPLPGSLNSENEHQGMSFAKMVSSKKLTPPRKTYANQISSPTVLNRIQKQSESDAEIEGYVPVPAFNQSFGDAIAMALEKAALTNDDEDAKVNGKKKKKNKQKKVLFATSMGYSGN</sequence>
<dbReference type="Gene3D" id="3.30.40.10">
    <property type="entry name" value="Zinc/RING finger domain, C3HC4 (zinc finger)"/>
    <property type="match status" value="1"/>
</dbReference>
<dbReference type="FunFam" id="3.30.40.10:FF:000112">
    <property type="entry name" value="RING finger protein 10"/>
    <property type="match status" value="1"/>
</dbReference>
<comment type="subcellular location">
    <subcellularLocation>
        <location evidence="3">Cytoplasm</location>
    </subcellularLocation>
    <subcellularLocation>
        <location evidence="2">Nucleus</location>
    </subcellularLocation>
</comment>
<keyword evidence="7" id="KW-0963">Cytoplasm</keyword>
<dbReference type="GO" id="GO:0005737">
    <property type="term" value="C:cytoplasm"/>
    <property type="evidence" value="ECO:0007669"/>
    <property type="project" value="UniProtKB-SubCell"/>
</dbReference>
<dbReference type="Pfam" id="PF13445">
    <property type="entry name" value="zf-RING_UBOX"/>
    <property type="match status" value="1"/>
</dbReference>
<evidence type="ECO:0000259" key="18">
    <source>
        <dbReference type="PROSITE" id="PS50089"/>
    </source>
</evidence>
<evidence type="ECO:0000256" key="10">
    <source>
        <dbReference type="ARBA" id="ARBA00022771"/>
    </source>
</evidence>
<dbReference type="GO" id="GO:0061630">
    <property type="term" value="F:ubiquitin protein ligase activity"/>
    <property type="evidence" value="ECO:0007669"/>
    <property type="project" value="UniProtKB-EC"/>
</dbReference>
<dbReference type="GO" id="GO:0045944">
    <property type="term" value="P:positive regulation of transcription by RNA polymerase II"/>
    <property type="evidence" value="ECO:0007669"/>
    <property type="project" value="TreeGrafter"/>
</dbReference>
<dbReference type="SUPFAM" id="SSF57850">
    <property type="entry name" value="RING/U-box"/>
    <property type="match status" value="1"/>
</dbReference>
<evidence type="ECO:0000256" key="5">
    <source>
        <dbReference type="ARBA" id="ARBA00008117"/>
    </source>
</evidence>
<comment type="pathway">
    <text evidence="4">Protein modification; protein ubiquitination.</text>
</comment>
<keyword evidence="10 16" id="KW-0863">Zinc-finger</keyword>
<feature type="region of interest" description="Disordered" evidence="17">
    <location>
        <begin position="522"/>
        <end position="545"/>
    </location>
</feature>
<dbReference type="Proteomes" id="UP000801492">
    <property type="component" value="Unassembled WGS sequence"/>
</dbReference>
<evidence type="ECO:0000313" key="20">
    <source>
        <dbReference type="Proteomes" id="UP000801492"/>
    </source>
</evidence>
<organism evidence="19 20">
    <name type="scientific">Ignelater luminosus</name>
    <name type="common">Cucubano</name>
    <name type="synonym">Pyrophorus luminosus</name>
    <dbReference type="NCBI Taxonomy" id="2038154"/>
    <lineage>
        <taxon>Eukaryota</taxon>
        <taxon>Metazoa</taxon>
        <taxon>Ecdysozoa</taxon>
        <taxon>Arthropoda</taxon>
        <taxon>Hexapoda</taxon>
        <taxon>Insecta</taxon>
        <taxon>Pterygota</taxon>
        <taxon>Neoptera</taxon>
        <taxon>Endopterygota</taxon>
        <taxon>Coleoptera</taxon>
        <taxon>Polyphaga</taxon>
        <taxon>Elateriformia</taxon>
        <taxon>Elateroidea</taxon>
        <taxon>Elateridae</taxon>
        <taxon>Agrypninae</taxon>
        <taxon>Pyrophorini</taxon>
        <taxon>Ignelater</taxon>
    </lineage>
</organism>
<feature type="compositionally biased region" description="Basic and acidic residues" evidence="17">
    <location>
        <begin position="529"/>
        <end position="545"/>
    </location>
</feature>
<dbReference type="AlphaFoldDB" id="A0A8K0G9W6"/>
<evidence type="ECO:0000256" key="15">
    <source>
        <dbReference type="ARBA" id="ARBA00035390"/>
    </source>
</evidence>
<dbReference type="EC" id="2.3.2.27" evidence="6"/>
<protein>
    <recommendedName>
        <fullName evidence="14">E3 ubiquitin-protein ligase RNF10</fullName>
        <ecNumber evidence="6">2.3.2.27</ecNumber>
    </recommendedName>
    <alternativeName>
        <fullName evidence="15">RING finger protein 10</fullName>
    </alternativeName>
</protein>
<evidence type="ECO:0000256" key="12">
    <source>
        <dbReference type="ARBA" id="ARBA00022833"/>
    </source>
</evidence>
<comment type="caution">
    <text evidence="19">The sequence shown here is derived from an EMBL/GenBank/DDBJ whole genome shotgun (WGS) entry which is preliminary data.</text>
</comment>
<dbReference type="GO" id="GO:0005634">
    <property type="term" value="C:nucleus"/>
    <property type="evidence" value="ECO:0007669"/>
    <property type="project" value="UniProtKB-SubCell"/>
</dbReference>
<evidence type="ECO:0000256" key="11">
    <source>
        <dbReference type="ARBA" id="ARBA00022786"/>
    </source>
</evidence>
<dbReference type="InterPro" id="IPR013083">
    <property type="entry name" value="Znf_RING/FYVE/PHD"/>
</dbReference>
<dbReference type="PROSITE" id="PS50089">
    <property type="entry name" value="ZF_RING_2"/>
    <property type="match status" value="1"/>
</dbReference>
<evidence type="ECO:0000256" key="2">
    <source>
        <dbReference type="ARBA" id="ARBA00004123"/>
    </source>
</evidence>
<evidence type="ECO:0000256" key="6">
    <source>
        <dbReference type="ARBA" id="ARBA00012483"/>
    </source>
</evidence>
<feature type="compositionally biased region" description="Low complexity" evidence="17">
    <location>
        <begin position="584"/>
        <end position="594"/>
    </location>
</feature>
<keyword evidence="11" id="KW-0833">Ubl conjugation pathway</keyword>
<dbReference type="GO" id="GO:0000976">
    <property type="term" value="F:transcription cis-regulatory region binding"/>
    <property type="evidence" value="ECO:0007669"/>
    <property type="project" value="TreeGrafter"/>
</dbReference>
<dbReference type="PANTHER" id="PTHR12983:SF9">
    <property type="entry name" value="E3 UBIQUITIN-PROTEIN LIGASE RNF10"/>
    <property type="match status" value="1"/>
</dbReference>
<dbReference type="InterPro" id="IPR039739">
    <property type="entry name" value="MAG2/RNF10"/>
</dbReference>
<dbReference type="CDD" id="cd16536">
    <property type="entry name" value="RING-HC_RNF10"/>
    <property type="match status" value="1"/>
</dbReference>
<feature type="region of interest" description="Disordered" evidence="17">
    <location>
        <begin position="1"/>
        <end position="75"/>
    </location>
</feature>
<gene>
    <name evidence="19" type="ORF">ILUMI_12077</name>
</gene>
<feature type="domain" description="RING-type" evidence="18">
    <location>
        <begin position="190"/>
        <end position="231"/>
    </location>
</feature>
<feature type="region of interest" description="Disordered" evidence="17">
    <location>
        <begin position="577"/>
        <end position="608"/>
    </location>
</feature>